<sequence>MKEKQDTLNPISADRLCVSAILSTNSRRRNQETHQYCVALKTSRTEPDRQGVGLAQIEKRNLRLCTRSLVTTRHTF</sequence>
<organism evidence="1 2">
    <name type="scientific">Parelaphostrongylus tenuis</name>
    <name type="common">Meningeal worm</name>
    <dbReference type="NCBI Taxonomy" id="148309"/>
    <lineage>
        <taxon>Eukaryota</taxon>
        <taxon>Metazoa</taxon>
        <taxon>Ecdysozoa</taxon>
        <taxon>Nematoda</taxon>
        <taxon>Chromadorea</taxon>
        <taxon>Rhabditida</taxon>
        <taxon>Rhabditina</taxon>
        <taxon>Rhabditomorpha</taxon>
        <taxon>Strongyloidea</taxon>
        <taxon>Metastrongylidae</taxon>
        <taxon>Parelaphostrongylus</taxon>
    </lineage>
</organism>
<name>A0AAD5LYN2_PARTN</name>
<evidence type="ECO:0000313" key="1">
    <source>
        <dbReference type="EMBL" id="KAJ1347915.1"/>
    </source>
</evidence>
<dbReference type="EMBL" id="JAHQIW010000408">
    <property type="protein sequence ID" value="KAJ1347915.1"/>
    <property type="molecule type" value="Genomic_DNA"/>
</dbReference>
<reference evidence="1" key="1">
    <citation type="submission" date="2021-06" db="EMBL/GenBank/DDBJ databases">
        <title>Parelaphostrongylus tenuis whole genome reference sequence.</title>
        <authorList>
            <person name="Garwood T.J."/>
            <person name="Larsen P.A."/>
            <person name="Fountain-Jones N.M."/>
            <person name="Garbe J.R."/>
            <person name="Macchietto M.G."/>
            <person name="Kania S.A."/>
            <person name="Gerhold R.W."/>
            <person name="Richards J.E."/>
            <person name="Wolf T.M."/>
        </authorList>
    </citation>
    <scope>NUCLEOTIDE SEQUENCE</scope>
    <source>
        <strain evidence="1">MNPRO001-30</strain>
        <tissue evidence="1">Meninges</tissue>
    </source>
</reference>
<evidence type="ECO:0000313" key="2">
    <source>
        <dbReference type="Proteomes" id="UP001196413"/>
    </source>
</evidence>
<accession>A0AAD5LYN2</accession>
<gene>
    <name evidence="1" type="ORF">KIN20_003095</name>
</gene>
<comment type="caution">
    <text evidence="1">The sequence shown here is derived from an EMBL/GenBank/DDBJ whole genome shotgun (WGS) entry which is preliminary data.</text>
</comment>
<keyword evidence="2" id="KW-1185">Reference proteome</keyword>
<proteinExistence type="predicted"/>
<dbReference type="Proteomes" id="UP001196413">
    <property type="component" value="Unassembled WGS sequence"/>
</dbReference>
<dbReference type="AlphaFoldDB" id="A0AAD5LYN2"/>
<protein>
    <submittedName>
        <fullName evidence="1">Uncharacterized protein</fullName>
    </submittedName>
</protein>